<feature type="transmembrane region" description="Helical" evidence="7">
    <location>
        <begin position="206"/>
        <end position="225"/>
    </location>
</feature>
<feature type="transmembrane region" description="Helical" evidence="7">
    <location>
        <begin position="326"/>
        <end position="345"/>
    </location>
</feature>
<evidence type="ECO:0000256" key="1">
    <source>
        <dbReference type="ARBA" id="ARBA00004651"/>
    </source>
</evidence>
<proteinExistence type="predicted"/>
<dbReference type="PANTHER" id="PTHR43045:SF4">
    <property type="entry name" value="TRANSPORTER YDFJ-RELATED"/>
    <property type="match status" value="1"/>
</dbReference>
<accession>A0A347WHB3</accession>
<evidence type="ECO:0000256" key="7">
    <source>
        <dbReference type="SAM" id="Phobius"/>
    </source>
</evidence>
<dbReference type="Pfam" id="PF07690">
    <property type="entry name" value="MFS_1"/>
    <property type="match status" value="1"/>
</dbReference>
<feature type="transmembrane region" description="Helical" evidence="7">
    <location>
        <begin position="107"/>
        <end position="125"/>
    </location>
</feature>
<keyword evidence="10" id="KW-1185">Reference proteome</keyword>
<evidence type="ECO:0000256" key="2">
    <source>
        <dbReference type="ARBA" id="ARBA00022448"/>
    </source>
</evidence>
<feature type="transmembrane region" description="Helical" evidence="7">
    <location>
        <begin position="293"/>
        <end position="314"/>
    </location>
</feature>
<evidence type="ECO:0000256" key="5">
    <source>
        <dbReference type="ARBA" id="ARBA00022989"/>
    </source>
</evidence>
<dbReference type="SUPFAM" id="SSF103473">
    <property type="entry name" value="MFS general substrate transporter"/>
    <property type="match status" value="1"/>
</dbReference>
<keyword evidence="3" id="KW-1003">Cell membrane</keyword>
<evidence type="ECO:0000256" key="3">
    <source>
        <dbReference type="ARBA" id="ARBA00022475"/>
    </source>
</evidence>
<dbReference type="RefSeq" id="WP_118963888.1">
    <property type="nucleotide sequence ID" value="NZ_CP023040.1"/>
</dbReference>
<keyword evidence="9" id="KW-0614">Plasmid</keyword>
<dbReference type="GO" id="GO:0022857">
    <property type="term" value="F:transmembrane transporter activity"/>
    <property type="evidence" value="ECO:0007669"/>
    <property type="project" value="InterPro"/>
</dbReference>
<feature type="domain" description="Major facilitator superfamily (MFS) profile" evidence="8">
    <location>
        <begin position="34"/>
        <end position="455"/>
    </location>
</feature>
<feature type="transmembrane region" description="Helical" evidence="7">
    <location>
        <begin position="428"/>
        <end position="451"/>
    </location>
</feature>
<dbReference type="PROSITE" id="PS50850">
    <property type="entry name" value="MFS"/>
    <property type="match status" value="1"/>
</dbReference>
<dbReference type="KEGG" id="ksc:CD178_03512"/>
<organism evidence="9 10">
    <name type="scientific">Komagataeibacter saccharivorans</name>
    <dbReference type="NCBI Taxonomy" id="265959"/>
    <lineage>
        <taxon>Bacteria</taxon>
        <taxon>Pseudomonadati</taxon>
        <taxon>Pseudomonadota</taxon>
        <taxon>Alphaproteobacteria</taxon>
        <taxon>Acetobacterales</taxon>
        <taxon>Acetobacteraceae</taxon>
        <taxon>Komagataeibacter</taxon>
    </lineage>
</organism>
<dbReference type="OrthoDB" id="9783227at2"/>
<dbReference type="EMBL" id="CP023040">
    <property type="protein sequence ID" value="AXY24256.1"/>
    <property type="molecule type" value="Genomic_DNA"/>
</dbReference>
<feature type="transmembrane region" description="Helical" evidence="7">
    <location>
        <begin position="74"/>
        <end position="95"/>
    </location>
</feature>
<keyword evidence="4 7" id="KW-0812">Transmembrane</keyword>
<gene>
    <name evidence="9" type="primary">proP</name>
    <name evidence="9" type="ORF">CD178_03512</name>
</gene>
<geneLocation type="plasmid" evidence="9 10">
    <name>unnamed4</name>
</geneLocation>
<dbReference type="InterPro" id="IPR020846">
    <property type="entry name" value="MFS_dom"/>
</dbReference>
<dbReference type="PANTHER" id="PTHR43045">
    <property type="entry name" value="SHIKIMATE TRANSPORTER"/>
    <property type="match status" value="1"/>
</dbReference>
<name>A0A347WHB3_9PROT</name>
<comment type="subcellular location">
    <subcellularLocation>
        <location evidence="1">Cell membrane</location>
        <topology evidence="1">Multi-pass membrane protein</topology>
    </subcellularLocation>
</comment>
<feature type="transmembrane region" description="Helical" evidence="7">
    <location>
        <begin position="49"/>
        <end position="68"/>
    </location>
</feature>
<evidence type="ECO:0000313" key="10">
    <source>
        <dbReference type="Proteomes" id="UP000264120"/>
    </source>
</evidence>
<dbReference type="Gene3D" id="1.20.1250.20">
    <property type="entry name" value="MFS general substrate transporter like domains"/>
    <property type="match status" value="2"/>
</dbReference>
<feature type="transmembrane region" description="Helical" evidence="7">
    <location>
        <begin position="351"/>
        <end position="374"/>
    </location>
</feature>
<sequence>MRHAAFGAIGADGRIMAGAGTARVTLTVSELRRAAWTCSLGSALEYYDFALYSLASALIFGPLFFPSATPVTSLIASFATYFVGFAVRPVGGIIFGRLGDHIGRKKVLLMTVTLMGLASTGIGLIPTYQTIGIWAPVLLVTARMLQGLGAGAEQAGAAVMMTEYAPLGQRGFYASLPFLGIQIGTIIAALVYCALLFGVTDITHSWIWRLPFLVSAVILVVALYMRLKLKESPTFETIQRKVVEERESLTTLIRGSWRTILAGIGVRMAENGGSSIYQVLAISYLVNTMGLPGLWGTTSLITAAVIGGFTVPIAGRLSDRFGRIKVYRTCAILQAVTALPVWYAFSTGRPFAAVIALSIALGVTTWGMFGTQAAMLPEMFGARHRYMAVSLSREVSAVIAGGLTPLVGSCIIRWVATFSPSAAHPGQMSWLPIAAYVIFLALITIGTTFFIPECRNRDLVEQHDII</sequence>
<dbReference type="AlphaFoldDB" id="A0A347WHB3"/>
<protein>
    <submittedName>
        <fullName evidence="9">Proline/betaine transporter</fullName>
    </submittedName>
</protein>
<reference evidence="9 10" key="1">
    <citation type="submission" date="2017-08" db="EMBL/GenBank/DDBJ databases">
        <title>Complete genome sequence of Gluconacetobacter saccharivorans CV1 isolated from Fermented Vinegar.</title>
        <authorList>
            <person name="Kim S.-Y."/>
        </authorList>
    </citation>
    <scope>NUCLEOTIDE SEQUENCE [LARGE SCALE GENOMIC DNA]</scope>
    <source>
        <strain evidence="9 10">CV1</strain>
        <plasmid evidence="9 10">unnamed4</plasmid>
    </source>
</reference>
<dbReference type="Proteomes" id="UP000264120">
    <property type="component" value="Plasmid unnamed4"/>
</dbReference>
<feature type="transmembrane region" description="Helical" evidence="7">
    <location>
        <begin position="395"/>
        <end position="416"/>
    </location>
</feature>
<evidence type="ECO:0000256" key="6">
    <source>
        <dbReference type="ARBA" id="ARBA00023136"/>
    </source>
</evidence>
<keyword evidence="6 7" id="KW-0472">Membrane</keyword>
<evidence type="ECO:0000313" key="9">
    <source>
        <dbReference type="EMBL" id="AXY24256.1"/>
    </source>
</evidence>
<keyword evidence="2" id="KW-0813">Transport</keyword>
<dbReference type="GO" id="GO:0005886">
    <property type="term" value="C:plasma membrane"/>
    <property type="evidence" value="ECO:0007669"/>
    <property type="project" value="UniProtKB-SubCell"/>
</dbReference>
<evidence type="ECO:0000256" key="4">
    <source>
        <dbReference type="ARBA" id="ARBA00022692"/>
    </source>
</evidence>
<evidence type="ECO:0000259" key="8">
    <source>
        <dbReference type="PROSITE" id="PS50850"/>
    </source>
</evidence>
<dbReference type="InterPro" id="IPR011701">
    <property type="entry name" value="MFS"/>
</dbReference>
<feature type="transmembrane region" description="Helical" evidence="7">
    <location>
        <begin position="172"/>
        <end position="200"/>
    </location>
</feature>
<dbReference type="InterPro" id="IPR036259">
    <property type="entry name" value="MFS_trans_sf"/>
</dbReference>
<keyword evidence="5 7" id="KW-1133">Transmembrane helix</keyword>